<dbReference type="EC" id="2.1.1.219" evidence="2"/>
<keyword evidence="2" id="KW-0808">Transferase</keyword>
<dbReference type="PANTHER" id="PTHR12133:SF1">
    <property type="entry name" value="TRNA (ADENINE(58)-N(1))-METHYLTRANSFERASE, MITOCHONDRIAL"/>
    <property type="match status" value="1"/>
</dbReference>
<keyword evidence="2" id="KW-0489">Methyltransferase</keyword>
<accession>A0A0X3BJL5</accession>
<dbReference type="OMA" id="RPDHRMI"/>
<name>A0A0X3BJL5_9EURY</name>
<dbReference type="Proteomes" id="UP000069850">
    <property type="component" value="Chromosome 1"/>
</dbReference>
<dbReference type="Gene3D" id="3.40.50.150">
    <property type="entry name" value="Vaccinia Virus protein VP39"/>
    <property type="match status" value="1"/>
</dbReference>
<sequence length="246" mass="27134">MIEDGEEVLLVGKKREYFVKAGEGQFSTDRGMIDLGALAGMSPGDEIRTHLDVPFVVLRPRPTDFFVHAKRSGAPMLPKDIGIVIAYTGMNRSDVVLDAGTGSGVAAIYFGNIAREVKTYEVRPEFARLAARNIRDARLDNVEVIAADMLEATGEFDVVHLDLTITPAHVEHAYSLLRPGGYLACYTPFLEHTFVTLDTAGPLFRDVHCYECMERELTRSSRGTRPSTRVAHSGYITIARKSTTPD</sequence>
<protein>
    <submittedName>
        <fullName evidence="3">Methyltransferase domain-containing protein</fullName>
    </submittedName>
    <submittedName>
        <fullName evidence="2">tRNA (Adenine-N1-)-methyltransferase</fullName>
        <ecNumber evidence="2">2.1.1.219</ecNumber>
    </submittedName>
</protein>
<dbReference type="EMBL" id="LT158599">
    <property type="protein sequence ID" value="CVK32193.1"/>
    <property type="molecule type" value="Genomic_DNA"/>
</dbReference>
<evidence type="ECO:0000259" key="1">
    <source>
        <dbReference type="Pfam" id="PF13649"/>
    </source>
</evidence>
<dbReference type="OrthoDB" id="30774at2157"/>
<dbReference type="AlphaFoldDB" id="A0A0X3BJL5"/>
<dbReference type="EMBL" id="JABMJE010000053">
    <property type="protein sequence ID" value="NQS78067.1"/>
    <property type="molecule type" value="Genomic_DNA"/>
</dbReference>
<organism evidence="2 4">
    <name type="scientific">Methanoculleus bourgensis</name>
    <dbReference type="NCBI Taxonomy" id="83986"/>
    <lineage>
        <taxon>Archaea</taxon>
        <taxon>Methanobacteriati</taxon>
        <taxon>Methanobacteriota</taxon>
        <taxon>Stenosarchaea group</taxon>
        <taxon>Methanomicrobia</taxon>
        <taxon>Methanomicrobiales</taxon>
        <taxon>Methanomicrobiaceae</taxon>
        <taxon>Methanoculleus</taxon>
    </lineage>
</organism>
<dbReference type="PROSITE" id="PS51620">
    <property type="entry name" value="SAM_TRM61"/>
    <property type="match status" value="1"/>
</dbReference>
<evidence type="ECO:0000313" key="3">
    <source>
        <dbReference type="EMBL" id="NQS78067.1"/>
    </source>
</evidence>
<reference evidence="2 4" key="1">
    <citation type="submission" date="2016-01" db="EMBL/GenBank/DDBJ databases">
        <authorList>
            <person name="Manzoor S."/>
        </authorList>
    </citation>
    <scope>NUCLEOTIDE SEQUENCE [LARGE SCALE GENOMIC DNA]</scope>
    <source>
        <strain evidence="2">Methanoculleus sp MAB1</strain>
    </source>
</reference>
<evidence type="ECO:0000313" key="4">
    <source>
        <dbReference type="Proteomes" id="UP000069850"/>
    </source>
</evidence>
<dbReference type="GeneID" id="27136948"/>
<dbReference type="InterPro" id="IPR014816">
    <property type="entry name" value="tRNA_MeTrfase_Gcd14"/>
</dbReference>
<dbReference type="SUPFAM" id="SSF53335">
    <property type="entry name" value="S-adenosyl-L-methionine-dependent methyltransferases"/>
    <property type="match status" value="1"/>
</dbReference>
<dbReference type="Pfam" id="PF13649">
    <property type="entry name" value="Methyltransf_25"/>
    <property type="match status" value="1"/>
</dbReference>
<dbReference type="CDD" id="cd02440">
    <property type="entry name" value="AdoMet_MTases"/>
    <property type="match status" value="1"/>
</dbReference>
<dbReference type="InterPro" id="IPR029063">
    <property type="entry name" value="SAM-dependent_MTases_sf"/>
</dbReference>
<proteinExistence type="predicted"/>
<dbReference type="GeneID" id="13354473"/>
<dbReference type="GO" id="GO:0160107">
    <property type="term" value="F:tRNA (adenine(58)-N1)-methyltransferase activity"/>
    <property type="evidence" value="ECO:0007669"/>
    <property type="project" value="InterPro"/>
</dbReference>
<gene>
    <name evidence="3" type="ORF">HQQ74_05080</name>
    <name evidence="2" type="ORF">MMAB1_0979</name>
</gene>
<dbReference type="GO" id="GO:0031515">
    <property type="term" value="C:tRNA (m1A) methyltransferase complex"/>
    <property type="evidence" value="ECO:0007669"/>
    <property type="project" value="InterPro"/>
</dbReference>
<dbReference type="InterPro" id="IPR041698">
    <property type="entry name" value="Methyltransf_25"/>
</dbReference>
<dbReference type="Gene3D" id="3.10.330.20">
    <property type="match status" value="1"/>
</dbReference>
<dbReference type="GO" id="GO:0043827">
    <property type="term" value="F:tRNA (adenine(57)-N1)/(adenine(58)-N1)-methyltransferase activity"/>
    <property type="evidence" value="ECO:0007669"/>
    <property type="project" value="UniProtKB-EC"/>
</dbReference>
<dbReference type="KEGG" id="mema:MMAB1_0979"/>
<dbReference type="Proteomes" id="UP000737555">
    <property type="component" value="Unassembled WGS sequence"/>
</dbReference>
<dbReference type="RefSeq" id="WP_014866659.1">
    <property type="nucleotide sequence ID" value="NZ_JAHAVR010000003.1"/>
</dbReference>
<dbReference type="GO" id="GO:0030488">
    <property type="term" value="P:tRNA methylation"/>
    <property type="evidence" value="ECO:0007669"/>
    <property type="project" value="InterPro"/>
</dbReference>
<evidence type="ECO:0000313" key="2">
    <source>
        <dbReference type="EMBL" id="CVK32193.1"/>
    </source>
</evidence>
<reference evidence="3" key="2">
    <citation type="submission" date="2020-05" db="EMBL/GenBank/DDBJ databases">
        <title>The first insight into the ecology of ammonia-tolerant syntrophic propionate oxidizing bacteria.</title>
        <authorList>
            <person name="Singh A."/>
            <person name="Schnurer A."/>
            <person name="Westerholm M."/>
        </authorList>
    </citation>
    <scope>NUCLEOTIDE SEQUENCE</scope>
    <source>
        <strain evidence="3">MAG54</strain>
    </source>
</reference>
<dbReference type="PANTHER" id="PTHR12133">
    <property type="entry name" value="TRNA (ADENINE(58)-N(1))-METHYLTRANSFERASE"/>
    <property type="match status" value="1"/>
</dbReference>
<feature type="domain" description="Methyltransferase" evidence="1">
    <location>
        <begin position="96"/>
        <end position="181"/>
    </location>
</feature>